<evidence type="ECO:0000256" key="5">
    <source>
        <dbReference type="ARBA" id="ARBA00040228"/>
    </source>
</evidence>
<evidence type="ECO:0000256" key="6">
    <source>
        <dbReference type="RuleBase" id="RU362116"/>
    </source>
</evidence>
<name>A0A2J8I7D1_VIBDI</name>
<evidence type="ECO:0000313" key="10">
    <source>
        <dbReference type="EMBL" id="PNI06394.1"/>
    </source>
</evidence>
<dbReference type="Pfam" id="PF06429">
    <property type="entry name" value="Flg_bbr_C"/>
    <property type="match status" value="1"/>
</dbReference>
<keyword evidence="10" id="KW-0966">Cell projection</keyword>
<dbReference type="InterPro" id="IPR037925">
    <property type="entry name" value="FlgE/F/G-like"/>
</dbReference>
<protein>
    <recommendedName>
        <fullName evidence="5 6">Flagellar basal-body rod protein FlgF</fullName>
    </recommendedName>
</protein>
<evidence type="ECO:0000256" key="2">
    <source>
        <dbReference type="ARBA" id="ARBA00009677"/>
    </source>
</evidence>
<dbReference type="GO" id="GO:0030694">
    <property type="term" value="C:bacterial-type flagellum basal body, rod"/>
    <property type="evidence" value="ECO:0007669"/>
    <property type="project" value="UniProtKB-UniRule"/>
</dbReference>
<dbReference type="InterPro" id="IPR053967">
    <property type="entry name" value="LlgE_F_G-like_D1"/>
</dbReference>
<dbReference type="GO" id="GO:0071978">
    <property type="term" value="P:bacterial-type flagellum-dependent swarming motility"/>
    <property type="evidence" value="ECO:0007669"/>
    <property type="project" value="TreeGrafter"/>
</dbReference>
<evidence type="ECO:0000256" key="4">
    <source>
        <dbReference type="ARBA" id="ARBA00038560"/>
    </source>
</evidence>
<sequence length="244" mass="26174">MNPILFTAAKGAERVMLAQEVRANNLAQVNTVGFKAIMEHSTPMKINGSGFESSTTTRTNSASNNFAHGTEIRTDRPLDVQINGTGFFALEGKQGEPDELYTRAGNFNLTPEGNLMVGDRQVLSDGGPIVVPEYQAINVSKDGVLSITPPGGGAEMEIATLKLVNPDYFDMTLDKSGLFVAKDGNTLMADPDVSVRSGYLESSNVSSLGELVSMMSLSRQYEMQVRAMATASEIDKLGNQLLKA</sequence>
<dbReference type="OrthoDB" id="9804559at2"/>
<proteinExistence type="inferred from homology"/>
<dbReference type="Pfam" id="PF22692">
    <property type="entry name" value="LlgE_F_G_D1"/>
    <property type="match status" value="1"/>
</dbReference>
<keyword evidence="10" id="KW-0969">Cilium</keyword>
<feature type="domain" description="Flagellar hook protein FlgE/F/G-like D1" evidence="9">
    <location>
        <begin position="82"/>
        <end position="146"/>
    </location>
</feature>
<dbReference type="PANTHER" id="PTHR30435">
    <property type="entry name" value="FLAGELLAR PROTEIN"/>
    <property type="match status" value="1"/>
</dbReference>
<feature type="region of interest" description="Disordered" evidence="7">
    <location>
        <begin position="45"/>
        <end position="65"/>
    </location>
</feature>
<dbReference type="PANTHER" id="PTHR30435:SF18">
    <property type="entry name" value="FLAGELLAR BASAL-BODY ROD PROTEIN FLGF"/>
    <property type="match status" value="1"/>
</dbReference>
<accession>A0A2J8I7D1</accession>
<evidence type="ECO:0000259" key="9">
    <source>
        <dbReference type="Pfam" id="PF22692"/>
    </source>
</evidence>
<gene>
    <name evidence="10" type="ORF">C1N32_05210</name>
</gene>
<comment type="subcellular location">
    <subcellularLocation>
        <location evidence="1 6">Bacterial flagellum basal body</location>
    </subcellularLocation>
</comment>
<reference evidence="10 11" key="1">
    <citation type="submission" date="2018-01" db="EMBL/GenBank/DDBJ databases">
        <title>Draft genome sequences of six Vibrio diazotrophicus strains isolated from deep-sea sediments of the Baltic Sea.</title>
        <authorList>
            <person name="Castillo D."/>
            <person name="Vandieken V."/>
            <person name="Chiang O."/>
            <person name="Middelboe M."/>
        </authorList>
    </citation>
    <scope>NUCLEOTIDE SEQUENCE [LARGE SCALE GENOMIC DNA]</scope>
    <source>
        <strain evidence="10 11">60.27F</strain>
    </source>
</reference>
<dbReference type="NCBIfam" id="TIGR03506">
    <property type="entry name" value="FlgEFG_subfam"/>
    <property type="match status" value="1"/>
</dbReference>
<dbReference type="InterPro" id="IPR020013">
    <property type="entry name" value="Flagellar_FlgE/F/G"/>
</dbReference>
<comment type="subunit">
    <text evidence="4 6">The basal body constitutes a major portion of the flagellar organelle and consists of five rings (E,L,P,S, and M) mounted on a central rod. The rod consists of about 26 subunits of FlgG in the distal portion, and FlgB, FlgC and FlgF are thought to build up the proximal portion of the rod with about 6 subunits each.</text>
</comment>
<evidence type="ECO:0000259" key="8">
    <source>
        <dbReference type="Pfam" id="PF06429"/>
    </source>
</evidence>
<comment type="caution">
    <text evidence="10">The sequence shown here is derived from an EMBL/GenBank/DDBJ whole genome shotgun (WGS) entry which is preliminary data.</text>
</comment>
<dbReference type="AlphaFoldDB" id="A0A2J8I7D1"/>
<evidence type="ECO:0000256" key="7">
    <source>
        <dbReference type="SAM" id="MobiDB-lite"/>
    </source>
</evidence>
<dbReference type="SUPFAM" id="SSF117143">
    <property type="entry name" value="Flagellar hook protein flgE"/>
    <property type="match status" value="1"/>
</dbReference>
<feature type="compositionally biased region" description="Low complexity" evidence="7">
    <location>
        <begin position="53"/>
        <end position="65"/>
    </location>
</feature>
<evidence type="ECO:0000313" key="11">
    <source>
        <dbReference type="Proteomes" id="UP000236449"/>
    </source>
</evidence>
<feature type="domain" description="Flagellar basal-body/hook protein C-terminal" evidence="8">
    <location>
        <begin position="196"/>
        <end position="241"/>
    </location>
</feature>
<dbReference type="NCBIfam" id="NF009280">
    <property type="entry name" value="PRK12640.1"/>
    <property type="match status" value="1"/>
</dbReference>
<dbReference type="InterPro" id="IPR010930">
    <property type="entry name" value="Flg_bb/hook_C_dom"/>
</dbReference>
<dbReference type="Proteomes" id="UP000236449">
    <property type="component" value="Unassembled WGS sequence"/>
</dbReference>
<dbReference type="EMBL" id="POSK01000002">
    <property type="protein sequence ID" value="PNI06394.1"/>
    <property type="molecule type" value="Genomic_DNA"/>
</dbReference>
<comment type="similarity">
    <text evidence="2 6">Belongs to the flagella basal body rod proteins family.</text>
</comment>
<keyword evidence="10" id="KW-0282">Flagellum</keyword>
<organism evidence="10 11">
    <name type="scientific">Vibrio diazotrophicus</name>
    <dbReference type="NCBI Taxonomy" id="685"/>
    <lineage>
        <taxon>Bacteria</taxon>
        <taxon>Pseudomonadati</taxon>
        <taxon>Pseudomonadota</taxon>
        <taxon>Gammaproteobacteria</taxon>
        <taxon>Vibrionales</taxon>
        <taxon>Vibrionaceae</taxon>
        <taxon>Vibrio</taxon>
    </lineage>
</organism>
<evidence type="ECO:0000256" key="1">
    <source>
        <dbReference type="ARBA" id="ARBA00004117"/>
    </source>
</evidence>
<keyword evidence="3 6" id="KW-0975">Bacterial flagellum</keyword>
<evidence type="ECO:0000256" key="3">
    <source>
        <dbReference type="ARBA" id="ARBA00023143"/>
    </source>
</evidence>
<dbReference type="RefSeq" id="WP_102965588.1">
    <property type="nucleotide sequence ID" value="NZ_POSK01000002.1"/>
</dbReference>